<accession>A0A7Y9E518</accession>
<evidence type="ECO:0000313" key="3">
    <source>
        <dbReference type="Proteomes" id="UP000535511"/>
    </source>
</evidence>
<feature type="region of interest" description="Disordered" evidence="1">
    <location>
        <begin position="328"/>
        <end position="362"/>
    </location>
</feature>
<sequence length="362" mass="40151">MAERLVLHVGLMKSGTTFVQGRCNANRERLAAQGILFPGPSWARQVHAVQDFLEMAHARPGKWAALREEIQAHPGTAILSMEYLGPIRPVRIQQLVEEFPGTELTVVVTLRDLGRNVPAMWQESVKNRKTWTWAEYVHGVEHEDDEAGRHFWNQQGAARVLRRWAESIGVDHVVVVSVPPPGAPPELLWERFSEAAGIKPDTWDDAPRANESLGAASAVLMRRLNTELAGLSRRDYTRRVKAFAKHTLVRHKGEEEPIGFAVPRWLRKRSGDESRRIAKLGVPVIGDLADLEPLDVRGVDPMAVTAEQEREAALAGLTVLLRDGDRALKRRDRAGAGQKNGQGNGPKNGKKAGKRKGGKKQP</sequence>
<dbReference type="SUPFAM" id="SSF52540">
    <property type="entry name" value="P-loop containing nucleoside triphosphate hydrolases"/>
    <property type="match status" value="1"/>
</dbReference>
<evidence type="ECO:0000313" key="2">
    <source>
        <dbReference type="EMBL" id="NYD40981.1"/>
    </source>
</evidence>
<evidence type="ECO:0008006" key="4">
    <source>
        <dbReference type="Google" id="ProtNLM"/>
    </source>
</evidence>
<feature type="compositionally biased region" description="Basic residues" evidence="1">
    <location>
        <begin position="348"/>
        <end position="362"/>
    </location>
</feature>
<reference evidence="2 3" key="1">
    <citation type="submission" date="2020-07" db="EMBL/GenBank/DDBJ databases">
        <title>Sequencing the genomes of 1000 actinobacteria strains.</title>
        <authorList>
            <person name="Klenk H.-P."/>
        </authorList>
    </citation>
    <scope>NUCLEOTIDE SEQUENCE [LARGE SCALE GENOMIC DNA]</scope>
    <source>
        <strain evidence="2 3">DSM 21350</strain>
    </source>
</reference>
<dbReference type="RefSeq" id="WP_179662794.1">
    <property type="nucleotide sequence ID" value="NZ_JACCBG010000001.1"/>
</dbReference>
<comment type="caution">
    <text evidence="2">The sequence shown here is derived from an EMBL/GenBank/DDBJ whole genome shotgun (WGS) entry which is preliminary data.</text>
</comment>
<dbReference type="EMBL" id="JACCBG010000001">
    <property type="protein sequence ID" value="NYD40981.1"/>
    <property type="molecule type" value="Genomic_DNA"/>
</dbReference>
<gene>
    <name evidence="2" type="ORF">BJZ21_001064</name>
</gene>
<dbReference type="AlphaFoldDB" id="A0A7Y9E518"/>
<dbReference type="Gene3D" id="3.40.50.300">
    <property type="entry name" value="P-loop containing nucleotide triphosphate hydrolases"/>
    <property type="match status" value="1"/>
</dbReference>
<dbReference type="Proteomes" id="UP000535511">
    <property type="component" value="Unassembled WGS sequence"/>
</dbReference>
<name>A0A7Y9E518_9ACTN</name>
<protein>
    <recommendedName>
        <fullName evidence="4">Sulfotransferase family protein</fullName>
    </recommendedName>
</protein>
<dbReference type="InterPro" id="IPR027417">
    <property type="entry name" value="P-loop_NTPase"/>
</dbReference>
<keyword evidence="3" id="KW-1185">Reference proteome</keyword>
<organism evidence="2 3">
    <name type="scientific">Nocardioides panaciterrulae</name>
    <dbReference type="NCBI Taxonomy" id="661492"/>
    <lineage>
        <taxon>Bacteria</taxon>
        <taxon>Bacillati</taxon>
        <taxon>Actinomycetota</taxon>
        <taxon>Actinomycetes</taxon>
        <taxon>Propionibacteriales</taxon>
        <taxon>Nocardioidaceae</taxon>
        <taxon>Nocardioides</taxon>
    </lineage>
</organism>
<proteinExistence type="predicted"/>
<evidence type="ECO:0000256" key="1">
    <source>
        <dbReference type="SAM" id="MobiDB-lite"/>
    </source>
</evidence>